<dbReference type="Proteomes" id="UP000799424">
    <property type="component" value="Unassembled WGS sequence"/>
</dbReference>
<dbReference type="OrthoDB" id="2120024at2759"/>
<evidence type="ECO:0000313" key="3">
    <source>
        <dbReference type="Proteomes" id="UP000799424"/>
    </source>
</evidence>
<evidence type="ECO:0000256" key="1">
    <source>
        <dbReference type="SAM" id="MobiDB-lite"/>
    </source>
</evidence>
<sequence>MNHVRARSIWRIGAPSRRAGQVSRRSYANEIPPQPTPPHTPASPPNPNAKPPSRVGAYYKSFSYPVLKSFLIALLTYQLAYYGWLKLETIEETHFKSTEISDLQAQLREVIEKQKAKAGDVVDEVKDKIIEYTQETKEAGRAVVESVREGKEEVEKTADAVGKVASGGWWPW</sequence>
<organism evidence="2 3">
    <name type="scientific">Ophiobolus disseminans</name>
    <dbReference type="NCBI Taxonomy" id="1469910"/>
    <lineage>
        <taxon>Eukaryota</taxon>
        <taxon>Fungi</taxon>
        <taxon>Dikarya</taxon>
        <taxon>Ascomycota</taxon>
        <taxon>Pezizomycotina</taxon>
        <taxon>Dothideomycetes</taxon>
        <taxon>Pleosporomycetidae</taxon>
        <taxon>Pleosporales</taxon>
        <taxon>Pleosporineae</taxon>
        <taxon>Phaeosphaeriaceae</taxon>
        <taxon>Ophiobolus</taxon>
    </lineage>
</organism>
<protein>
    <submittedName>
        <fullName evidence="2">Uncharacterized protein</fullName>
    </submittedName>
</protein>
<accession>A0A6A7AI39</accession>
<dbReference type="AlphaFoldDB" id="A0A6A7AI39"/>
<gene>
    <name evidence="2" type="ORF">CC86DRAFT_313162</name>
</gene>
<dbReference type="SUPFAM" id="SSF58113">
    <property type="entry name" value="Apolipoprotein A-I"/>
    <property type="match status" value="1"/>
</dbReference>
<name>A0A6A7AI39_9PLEO</name>
<feature type="compositionally biased region" description="Pro residues" evidence="1">
    <location>
        <begin position="32"/>
        <end position="50"/>
    </location>
</feature>
<proteinExistence type="predicted"/>
<evidence type="ECO:0000313" key="2">
    <source>
        <dbReference type="EMBL" id="KAF2832255.1"/>
    </source>
</evidence>
<feature type="region of interest" description="Disordered" evidence="1">
    <location>
        <begin position="16"/>
        <end position="52"/>
    </location>
</feature>
<dbReference type="EMBL" id="MU006217">
    <property type="protein sequence ID" value="KAF2832255.1"/>
    <property type="molecule type" value="Genomic_DNA"/>
</dbReference>
<reference evidence="2" key="1">
    <citation type="journal article" date="2020" name="Stud. Mycol.">
        <title>101 Dothideomycetes genomes: a test case for predicting lifestyles and emergence of pathogens.</title>
        <authorList>
            <person name="Haridas S."/>
            <person name="Albert R."/>
            <person name="Binder M."/>
            <person name="Bloem J."/>
            <person name="Labutti K."/>
            <person name="Salamov A."/>
            <person name="Andreopoulos B."/>
            <person name="Baker S."/>
            <person name="Barry K."/>
            <person name="Bills G."/>
            <person name="Bluhm B."/>
            <person name="Cannon C."/>
            <person name="Castanera R."/>
            <person name="Culley D."/>
            <person name="Daum C."/>
            <person name="Ezra D."/>
            <person name="Gonzalez J."/>
            <person name="Henrissat B."/>
            <person name="Kuo A."/>
            <person name="Liang C."/>
            <person name="Lipzen A."/>
            <person name="Lutzoni F."/>
            <person name="Magnuson J."/>
            <person name="Mondo S."/>
            <person name="Nolan M."/>
            <person name="Ohm R."/>
            <person name="Pangilinan J."/>
            <person name="Park H.-J."/>
            <person name="Ramirez L."/>
            <person name="Alfaro M."/>
            <person name="Sun H."/>
            <person name="Tritt A."/>
            <person name="Yoshinaga Y."/>
            <person name="Zwiers L.-H."/>
            <person name="Turgeon B."/>
            <person name="Goodwin S."/>
            <person name="Spatafora J."/>
            <person name="Crous P."/>
            <person name="Grigoriev I."/>
        </authorList>
    </citation>
    <scope>NUCLEOTIDE SEQUENCE</scope>
    <source>
        <strain evidence="2">CBS 113818</strain>
    </source>
</reference>
<keyword evidence="3" id="KW-1185">Reference proteome</keyword>